<dbReference type="RefSeq" id="WP_084435076.1">
    <property type="nucleotide sequence ID" value="NZ_FWXV01000030.1"/>
</dbReference>
<evidence type="ECO:0000313" key="3">
    <source>
        <dbReference type="Proteomes" id="UP000192674"/>
    </source>
</evidence>
<name>A0A1W2G0M8_KIBAR</name>
<dbReference type="AlphaFoldDB" id="A0A1W2G0M8"/>
<accession>A0A1W2G0M8</accession>
<gene>
    <name evidence="2" type="ORF">SAMN05661093_11194</name>
</gene>
<evidence type="ECO:0000256" key="1">
    <source>
        <dbReference type="SAM" id="MobiDB-lite"/>
    </source>
</evidence>
<evidence type="ECO:0000313" key="2">
    <source>
        <dbReference type="EMBL" id="SMD27584.1"/>
    </source>
</evidence>
<sequence>MPEYKAVVEQWLAMSHPDLTDHIRRFVRGGSRPSPVWTAVGAHPVLTARVRGILSALHAQMADHRDHAMWTLWINNARCALTTPSPAHARSETPPRADAQPPTRLTASTTTPAATPRHRPSTITPVTFLAPGQTTTNPAAT</sequence>
<feature type="region of interest" description="Disordered" evidence="1">
    <location>
        <begin position="84"/>
        <end position="141"/>
    </location>
</feature>
<feature type="compositionally biased region" description="Low complexity" evidence="1">
    <location>
        <begin position="101"/>
        <end position="115"/>
    </location>
</feature>
<dbReference type="EMBL" id="FWXV01000030">
    <property type="protein sequence ID" value="SMD27584.1"/>
    <property type="molecule type" value="Genomic_DNA"/>
</dbReference>
<feature type="compositionally biased region" description="Polar residues" evidence="1">
    <location>
        <begin position="132"/>
        <end position="141"/>
    </location>
</feature>
<dbReference type="Proteomes" id="UP000192674">
    <property type="component" value="Unassembled WGS sequence"/>
</dbReference>
<keyword evidence="3" id="KW-1185">Reference proteome</keyword>
<reference evidence="2 3" key="1">
    <citation type="submission" date="2017-04" db="EMBL/GenBank/DDBJ databases">
        <authorList>
            <person name="Afonso C.L."/>
            <person name="Miller P.J."/>
            <person name="Scott M.A."/>
            <person name="Spackman E."/>
            <person name="Goraichik I."/>
            <person name="Dimitrov K.M."/>
            <person name="Suarez D.L."/>
            <person name="Swayne D.E."/>
        </authorList>
    </citation>
    <scope>NUCLEOTIDE SEQUENCE [LARGE SCALE GENOMIC DNA]</scope>
    <source>
        <strain evidence="2 3">DSM 43828</strain>
    </source>
</reference>
<proteinExistence type="predicted"/>
<protein>
    <submittedName>
        <fullName evidence="2">Uncharacterized protein</fullName>
    </submittedName>
</protein>
<dbReference type="OrthoDB" id="3701148at2"/>
<organism evidence="2 3">
    <name type="scientific">Kibdelosporangium aridum</name>
    <dbReference type="NCBI Taxonomy" id="2030"/>
    <lineage>
        <taxon>Bacteria</taxon>
        <taxon>Bacillati</taxon>
        <taxon>Actinomycetota</taxon>
        <taxon>Actinomycetes</taxon>
        <taxon>Pseudonocardiales</taxon>
        <taxon>Pseudonocardiaceae</taxon>
        <taxon>Kibdelosporangium</taxon>
    </lineage>
</organism>